<dbReference type="InterPro" id="IPR051044">
    <property type="entry name" value="MAG_DAG_Lipase"/>
</dbReference>
<sequence>MNASDEPLLTSFATAEVTPSRRSFLLSSPAILASGLAILEESSLHSARASAQQPSQPAIWSREYWARRGDIKLYLFRKNAGSASSGHSTRPILFLCHGSSVSSRPTFDLTVPGHGEYSLMDKFVEFGFDVWTMDFEGYGRSSPSAGNSNVADGVEDLKAASLVVELETGQRSFHLYGESGGALRAGAFAVAQPASVRRLVLAAFTWTGKGSSTLTKRAESLDSYRTHNLRPRDRDAIRSIFTRDKPGTSDPAVAEAMADAELKFGDSAPTGTYLDMSANLPLVDPTKLRAPVLIVRGEYDGIATEEDLLNFFRSLPVPDREFIILPGAAHSVALGTNRSQLWHTMRAFLDMPPRLDQRPAPPTSGL</sequence>
<dbReference type="InterPro" id="IPR006311">
    <property type="entry name" value="TAT_signal"/>
</dbReference>
<dbReference type="InterPro" id="IPR029058">
    <property type="entry name" value="AB_hydrolase_fold"/>
</dbReference>
<protein>
    <submittedName>
        <fullName evidence="2">Alpha/beta fold hydrolase</fullName>
    </submittedName>
</protein>
<name>A0AAU7Z202_9BACT</name>
<reference evidence="2" key="2">
    <citation type="journal article" date="2024" name="Environ. Microbiol.">
        <title>Genome analysis and description of Tunturibacter gen. nov. expands the diversity of Terriglobia in tundra soils.</title>
        <authorList>
            <person name="Messyasz A."/>
            <person name="Mannisto M.K."/>
            <person name="Kerkhof L.J."/>
            <person name="Haggblom M.M."/>
        </authorList>
    </citation>
    <scope>NUCLEOTIDE SEQUENCE</scope>
    <source>
        <strain evidence="2">M8UP39</strain>
    </source>
</reference>
<dbReference type="KEGG" id="tgi:RBB81_01160"/>
<dbReference type="PROSITE" id="PS51318">
    <property type="entry name" value="TAT"/>
    <property type="match status" value="1"/>
</dbReference>
<dbReference type="PANTHER" id="PTHR11614">
    <property type="entry name" value="PHOSPHOLIPASE-RELATED"/>
    <property type="match status" value="1"/>
</dbReference>
<dbReference type="InterPro" id="IPR022742">
    <property type="entry name" value="Hydrolase_4"/>
</dbReference>
<feature type="domain" description="Serine aminopeptidase S33" evidence="1">
    <location>
        <begin position="119"/>
        <end position="332"/>
    </location>
</feature>
<dbReference type="RefSeq" id="WP_353072413.1">
    <property type="nucleotide sequence ID" value="NZ_CP132938.1"/>
</dbReference>
<gene>
    <name evidence="2" type="ORF">RBB81_01160</name>
</gene>
<dbReference type="Pfam" id="PF12146">
    <property type="entry name" value="Hydrolase_4"/>
    <property type="match status" value="1"/>
</dbReference>
<proteinExistence type="predicted"/>
<reference evidence="2" key="1">
    <citation type="submission" date="2023-08" db="EMBL/GenBank/DDBJ databases">
        <authorList>
            <person name="Messyasz A."/>
            <person name="Mannisto M.K."/>
            <person name="Kerkhof L.J."/>
            <person name="Haggblom M."/>
        </authorList>
    </citation>
    <scope>NUCLEOTIDE SEQUENCE</scope>
    <source>
        <strain evidence="2">M8UP39</strain>
    </source>
</reference>
<keyword evidence="2" id="KW-0378">Hydrolase</keyword>
<organism evidence="2">
    <name type="scientific">Tunturiibacter gelidiferens</name>
    <dbReference type="NCBI Taxonomy" id="3069689"/>
    <lineage>
        <taxon>Bacteria</taxon>
        <taxon>Pseudomonadati</taxon>
        <taxon>Acidobacteriota</taxon>
        <taxon>Terriglobia</taxon>
        <taxon>Terriglobales</taxon>
        <taxon>Acidobacteriaceae</taxon>
        <taxon>Tunturiibacter</taxon>
    </lineage>
</organism>
<evidence type="ECO:0000259" key="1">
    <source>
        <dbReference type="Pfam" id="PF12146"/>
    </source>
</evidence>
<accession>A0AAU7Z202</accession>
<dbReference type="GO" id="GO:0016787">
    <property type="term" value="F:hydrolase activity"/>
    <property type="evidence" value="ECO:0007669"/>
    <property type="project" value="UniProtKB-KW"/>
</dbReference>
<evidence type="ECO:0000313" key="2">
    <source>
        <dbReference type="EMBL" id="XCB22558.1"/>
    </source>
</evidence>
<dbReference type="EMBL" id="CP132938">
    <property type="protein sequence ID" value="XCB22558.1"/>
    <property type="molecule type" value="Genomic_DNA"/>
</dbReference>
<dbReference type="Gene3D" id="3.40.50.1820">
    <property type="entry name" value="alpha/beta hydrolase"/>
    <property type="match status" value="1"/>
</dbReference>
<dbReference type="SUPFAM" id="SSF53474">
    <property type="entry name" value="alpha/beta-Hydrolases"/>
    <property type="match status" value="1"/>
</dbReference>
<dbReference type="AlphaFoldDB" id="A0AAU7Z202"/>